<dbReference type="EMBL" id="QGDI01000006">
    <property type="protein sequence ID" value="PWJ12698.1"/>
    <property type="molecule type" value="Genomic_DNA"/>
</dbReference>
<feature type="domain" description="HTH lysR-type" evidence="1">
    <location>
        <begin position="1"/>
        <end position="37"/>
    </location>
</feature>
<gene>
    <name evidence="2" type="ORF">IE37_01783</name>
</gene>
<dbReference type="Proteomes" id="UP000245720">
    <property type="component" value="Unassembled WGS sequence"/>
</dbReference>
<dbReference type="RefSeq" id="WP_109726546.1">
    <property type="nucleotide sequence ID" value="NZ_QGDI01000006.1"/>
</dbReference>
<protein>
    <recommendedName>
        <fullName evidence="1">HTH lysR-type domain-containing protein</fullName>
    </recommendedName>
</protein>
<evidence type="ECO:0000313" key="2">
    <source>
        <dbReference type="EMBL" id="PWJ12698.1"/>
    </source>
</evidence>
<dbReference type="InterPro" id="IPR000847">
    <property type="entry name" value="LysR_HTH_N"/>
</dbReference>
<name>A0A315XZ80_RUMFL</name>
<dbReference type="AlphaFoldDB" id="A0A315XZ80"/>
<comment type="caution">
    <text evidence="2">The sequence shown here is derived from an EMBL/GenBank/DDBJ whole genome shotgun (WGS) entry which is preliminary data.</text>
</comment>
<accession>A0A315XZ80</accession>
<dbReference type="GO" id="GO:0003700">
    <property type="term" value="F:DNA-binding transcription factor activity"/>
    <property type="evidence" value="ECO:0007669"/>
    <property type="project" value="InterPro"/>
</dbReference>
<evidence type="ECO:0000259" key="1">
    <source>
        <dbReference type="PROSITE" id="PS50931"/>
    </source>
</evidence>
<organism evidence="2 3">
    <name type="scientific">Ruminococcus flavefaciens</name>
    <dbReference type="NCBI Taxonomy" id="1265"/>
    <lineage>
        <taxon>Bacteria</taxon>
        <taxon>Bacillati</taxon>
        <taxon>Bacillota</taxon>
        <taxon>Clostridia</taxon>
        <taxon>Eubacteriales</taxon>
        <taxon>Oscillospiraceae</taxon>
        <taxon>Ruminococcus</taxon>
    </lineage>
</organism>
<dbReference type="PROSITE" id="PS50931">
    <property type="entry name" value="HTH_LYSR"/>
    <property type="match status" value="1"/>
</dbReference>
<proteinExistence type="predicted"/>
<reference evidence="2 3" key="1">
    <citation type="submission" date="2018-05" db="EMBL/GenBank/DDBJ databases">
        <title>The Hungate 1000. A catalogue of reference genomes from the rumen microbiome.</title>
        <authorList>
            <person name="Kelly W."/>
        </authorList>
    </citation>
    <scope>NUCLEOTIDE SEQUENCE [LARGE SCALE GENOMIC DNA]</scope>
    <source>
        <strain evidence="2 3">SAb67</strain>
    </source>
</reference>
<sequence length="120" mass="13316">MKISDDELIIALLAGGSVRKAAKVLCISPQAITKRLKGDLGKRYEEERLRLFGNISDELNAASELAVSTLSDTISNTELPATIRVQAADSILRHTLRYYEAANFEKRLRALEEGGQREEL</sequence>
<evidence type="ECO:0000313" key="3">
    <source>
        <dbReference type="Proteomes" id="UP000245720"/>
    </source>
</evidence>